<feature type="binding site" evidence="6">
    <location>
        <position position="102"/>
    </location>
    <ligand>
        <name>S-adenosyl-L-methionine</name>
        <dbReference type="ChEBI" id="CHEBI:59789"/>
    </ligand>
</feature>
<feature type="region of interest" description="Disordered" evidence="7">
    <location>
        <begin position="179"/>
        <end position="205"/>
    </location>
</feature>
<dbReference type="PANTHER" id="PTHR13393">
    <property type="entry name" value="SAM-DEPENDENT METHYLTRANSFERASE"/>
    <property type="match status" value="1"/>
</dbReference>
<dbReference type="Pfam" id="PF05971">
    <property type="entry name" value="Methyltransf_10"/>
    <property type="match status" value="1"/>
</dbReference>
<feature type="compositionally biased region" description="Polar residues" evidence="7">
    <location>
        <begin position="180"/>
        <end position="195"/>
    </location>
</feature>
<evidence type="ECO:0000313" key="8">
    <source>
        <dbReference type="EMBL" id="SVE69741.1"/>
    </source>
</evidence>
<dbReference type="InterPro" id="IPR029063">
    <property type="entry name" value="SAM-dependent_MTases_sf"/>
</dbReference>
<dbReference type="InterPro" id="IPR010286">
    <property type="entry name" value="METTL16/RlmF"/>
</dbReference>
<evidence type="ECO:0000256" key="6">
    <source>
        <dbReference type="PIRSR" id="PIRSR037350-1"/>
    </source>
</evidence>
<dbReference type="GO" id="GO:0070475">
    <property type="term" value="P:rRNA base methylation"/>
    <property type="evidence" value="ECO:0007669"/>
    <property type="project" value="TreeGrafter"/>
</dbReference>
<evidence type="ECO:0000256" key="2">
    <source>
        <dbReference type="ARBA" id="ARBA00022603"/>
    </source>
</evidence>
<reference evidence="8" key="1">
    <citation type="submission" date="2018-08" db="EMBL/GenBank/DDBJ databases">
        <authorList>
            <person name="Cornetti L."/>
        </authorList>
    </citation>
    <scope>NUCLEOTIDE SEQUENCE</scope>
    <source>
        <strain evidence="8">FI-BAL1-1</strain>
    </source>
</reference>
<sequence length="460" mass="52375">MHPRNPYQTPPNFKELALKYPEFRKHAKQKLTGKIEIDFKDADAVRALTTVLLKRDFDLVVELPPERLVPTLPLRLNYILWIEDLLELVNPKPTVIHGIDIGTGACSIYPILGAKKNQWHFTATESDETNYKCSQRTLEQNCLTESITLKRVSPESMLVGNLDLNTQYDFTMCNPPFFDSDNNNGPKSRTSNRTEPTCPKSGGSNAASEIAVKGGEVQFVQKLLQESKDIKSAVRIYTTMLGHKSSLEPIKNMIIKDIGAASWTKTEFCQGRTMRWAIAWSFDQSISLTSTQKPSKSLKSSAPLPRPPLAYTIVKERWSHKGEYSVVVIMAKIVEHLNQLKMEIRKVSESKTRSAVEFIARQNTWSKQRQKRREEMRQSKSSVLEDDQPEPKKMKVESESTDAVAKPEEQKNTVFHLKALVLVEESNTIITLQIQWIEGGEGRESTNQVLQYLKNHLFDK</sequence>
<keyword evidence="3 5" id="KW-0808">Transferase</keyword>
<dbReference type="Gene3D" id="3.40.50.150">
    <property type="entry name" value="Vaccinia Virus protein VP39"/>
    <property type="match status" value="1"/>
</dbReference>
<dbReference type="GO" id="GO:0008168">
    <property type="term" value="F:methyltransferase activity"/>
    <property type="evidence" value="ECO:0007669"/>
    <property type="project" value="UniProtKB-UniRule"/>
</dbReference>
<organism evidence="8">
    <name type="scientific">Eubosmina coregoni</name>
    <dbReference type="NCBI Taxonomy" id="186181"/>
    <lineage>
        <taxon>Eukaryota</taxon>
        <taxon>Metazoa</taxon>
        <taxon>Ecdysozoa</taxon>
        <taxon>Arthropoda</taxon>
        <taxon>Crustacea</taxon>
        <taxon>Branchiopoda</taxon>
        <taxon>Diplostraca</taxon>
        <taxon>Cladocera</taxon>
        <taxon>Anomopoda</taxon>
        <taxon>Bosminidae</taxon>
        <taxon>Eubosmina</taxon>
    </lineage>
</organism>
<feature type="binding site" evidence="6">
    <location>
        <position position="125"/>
    </location>
    <ligand>
        <name>S-adenosyl-L-methionine</name>
        <dbReference type="ChEBI" id="CHEBI:59789"/>
    </ligand>
</feature>
<dbReference type="SUPFAM" id="SSF53335">
    <property type="entry name" value="S-adenosyl-L-methionine-dependent methyltransferases"/>
    <property type="match status" value="1"/>
</dbReference>
<evidence type="ECO:0000256" key="5">
    <source>
        <dbReference type="PIRNR" id="PIRNR037350"/>
    </source>
</evidence>
<dbReference type="InterPro" id="IPR017182">
    <property type="entry name" value="METTL16/PsiM"/>
</dbReference>
<keyword evidence="4 6" id="KW-0949">S-adenosyl-L-methionine</keyword>
<evidence type="ECO:0000256" key="1">
    <source>
        <dbReference type="ARBA" id="ARBA00005878"/>
    </source>
</evidence>
<name>A0A4Y7LMD6_9CRUS</name>
<proteinExistence type="evidence at transcript level"/>
<dbReference type="GO" id="GO:0005634">
    <property type="term" value="C:nucleus"/>
    <property type="evidence" value="ECO:0007669"/>
    <property type="project" value="TreeGrafter"/>
</dbReference>
<gene>
    <name evidence="8" type="primary">EOG090X04JL</name>
</gene>
<protein>
    <recommendedName>
        <fullName evidence="5">U6 small nuclear RNA (adenine-(43)-N(6))-methyltransferase</fullName>
        <ecNumber evidence="5">2.1.1.-</ecNumber>
    </recommendedName>
</protein>
<feature type="compositionally biased region" description="Basic and acidic residues" evidence="7">
    <location>
        <begin position="389"/>
        <end position="398"/>
    </location>
</feature>
<dbReference type="PANTHER" id="PTHR13393:SF0">
    <property type="entry name" value="RNA N6-ADENOSINE-METHYLTRANSFERASE METTL16"/>
    <property type="match status" value="1"/>
</dbReference>
<dbReference type="AlphaFoldDB" id="A0A4Y7LMD6"/>
<dbReference type="EC" id="2.1.1.-" evidence="5"/>
<comment type="similarity">
    <text evidence="1 5">Belongs to the methyltransferase superfamily. METTL16/RlmF family.</text>
</comment>
<dbReference type="PIRSF" id="PIRSF037350">
    <property type="entry name" value="Mtase_ZK1128_prd"/>
    <property type="match status" value="1"/>
</dbReference>
<feature type="region of interest" description="Disordered" evidence="7">
    <location>
        <begin position="367"/>
        <end position="407"/>
    </location>
</feature>
<evidence type="ECO:0000256" key="7">
    <source>
        <dbReference type="SAM" id="MobiDB-lite"/>
    </source>
</evidence>
<feature type="binding site" evidence="6">
    <location>
        <position position="75"/>
    </location>
    <ligand>
        <name>S-adenosyl-L-methionine</name>
        <dbReference type="ChEBI" id="CHEBI:59789"/>
    </ligand>
</feature>
<keyword evidence="2 5" id="KW-0489">Methyltransferase</keyword>
<evidence type="ECO:0000256" key="4">
    <source>
        <dbReference type="ARBA" id="ARBA00022691"/>
    </source>
</evidence>
<feature type="binding site" evidence="6">
    <location>
        <position position="174"/>
    </location>
    <ligand>
        <name>S-adenosyl-L-methionine</name>
        <dbReference type="ChEBI" id="CHEBI:59789"/>
    </ligand>
</feature>
<evidence type="ECO:0000256" key="3">
    <source>
        <dbReference type="ARBA" id="ARBA00022679"/>
    </source>
</evidence>
<dbReference type="EMBL" id="LR000122">
    <property type="protein sequence ID" value="SVE69741.1"/>
    <property type="molecule type" value="mRNA"/>
</dbReference>
<accession>A0A4Y7LMD6</accession>